<gene>
    <name evidence="2" type="ORF">PAUS00366_LOCUS5490</name>
</gene>
<sequence length="105" mass="11851">MVTDCRWKKKAHIPKTNAWNTAASRVTPLLLRQDFTPSPAIASLQEELRLLKSKLAAPQTILPAPQPFQKLQEDLKSLASQFTSSQTKQHLATTQLQESPRSRIF</sequence>
<organism evidence="2">
    <name type="scientific">Pseudo-nitzschia australis</name>
    <dbReference type="NCBI Taxonomy" id="44445"/>
    <lineage>
        <taxon>Eukaryota</taxon>
        <taxon>Sar</taxon>
        <taxon>Stramenopiles</taxon>
        <taxon>Ochrophyta</taxon>
        <taxon>Bacillariophyta</taxon>
        <taxon>Bacillariophyceae</taxon>
        <taxon>Bacillariophycidae</taxon>
        <taxon>Bacillariales</taxon>
        <taxon>Bacillariaceae</taxon>
        <taxon>Pseudo-nitzschia</taxon>
    </lineage>
</organism>
<dbReference type="AlphaFoldDB" id="A0A7S4EGM3"/>
<feature type="compositionally biased region" description="Polar residues" evidence="1">
    <location>
        <begin position="82"/>
        <end position="99"/>
    </location>
</feature>
<dbReference type="EMBL" id="HBIX01006993">
    <property type="protein sequence ID" value="CAE0712738.1"/>
    <property type="molecule type" value="Transcribed_RNA"/>
</dbReference>
<reference evidence="2" key="1">
    <citation type="submission" date="2021-01" db="EMBL/GenBank/DDBJ databases">
        <authorList>
            <person name="Corre E."/>
            <person name="Pelletier E."/>
            <person name="Niang G."/>
            <person name="Scheremetjew M."/>
            <person name="Finn R."/>
            <person name="Kale V."/>
            <person name="Holt S."/>
            <person name="Cochrane G."/>
            <person name="Meng A."/>
            <person name="Brown T."/>
            <person name="Cohen L."/>
        </authorList>
    </citation>
    <scope>NUCLEOTIDE SEQUENCE</scope>
    <source>
        <strain evidence="2">10249 10 AB</strain>
    </source>
</reference>
<accession>A0A7S4EGM3</accession>
<evidence type="ECO:0000256" key="1">
    <source>
        <dbReference type="SAM" id="MobiDB-lite"/>
    </source>
</evidence>
<evidence type="ECO:0000313" key="2">
    <source>
        <dbReference type="EMBL" id="CAE0712738.1"/>
    </source>
</evidence>
<proteinExistence type="predicted"/>
<feature type="region of interest" description="Disordered" evidence="1">
    <location>
        <begin position="82"/>
        <end position="105"/>
    </location>
</feature>
<name>A0A7S4EGM3_9STRA</name>
<protein>
    <submittedName>
        <fullName evidence="2">Uncharacterized protein</fullName>
    </submittedName>
</protein>